<keyword evidence="3 4" id="KW-0539">Nucleus</keyword>
<sequence>MSRSAILYDTQLTITAIDPDGKKFDRVSRIVASSPTDSTRILLDVAVDIYPLTVGQSLNFKLADSLAPDGQEEDAREAWRREGPSLADEAAYVMYGKVYKYDETTSRVVTAYASFGGLLLALTADADALAKVAVGSGVYLLLK</sequence>
<dbReference type="GO" id="GO:0005665">
    <property type="term" value="C:RNA polymerase II, core complex"/>
    <property type="evidence" value="ECO:0007669"/>
    <property type="project" value="UniProtKB-UniRule"/>
</dbReference>
<keyword evidence="6" id="KW-1185">Reference proteome</keyword>
<dbReference type="InterPro" id="IPR005570">
    <property type="entry name" value="RPABC3"/>
</dbReference>
<evidence type="ECO:0000256" key="3">
    <source>
        <dbReference type="ARBA" id="ARBA00023242"/>
    </source>
</evidence>
<evidence type="ECO:0000256" key="4">
    <source>
        <dbReference type="PIRNR" id="PIRNR000779"/>
    </source>
</evidence>
<accession>A0A316Z7D8</accession>
<dbReference type="Pfam" id="PF03870">
    <property type="entry name" value="RNA_pol_Rpb8"/>
    <property type="match status" value="1"/>
</dbReference>
<gene>
    <name evidence="5" type="ORF">FA09DRAFT_319342</name>
</gene>
<dbReference type="STRING" id="58919.A0A316Z7D8"/>
<dbReference type="SMART" id="SM00658">
    <property type="entry name" value="RPOL8c"/>
    <property type="match status" value="1"/>
</dbReference>
<dbReference type="RefSeq" id="XP_025597959.1">
    <property type="nucleotide sequence ID" value="XM_025740938.1"/>
</dbReference>
<dbReference type="GO" id="GO:0003899">
    <property type="term" value="F:DNA-directed RNA polymerase activity"/>
    <property type="evidence" value="ECO:0007669"/>
    <property type="project" value="UniProtKB-UniRule"/>
</dbReference>
<dbReference type="AlphaFoldDB" id="A0A316Z7D8"/>
<dbReference type="PIRSF" id="PIRSF000779">
    <property type="entry name" value="RNA_pol_Rpb8"/>
    <property type="match status" value="1"/>
</dbReference>
<evidence type="ECO:0000313" key="5">
    <source>
        <dbReference type="EMBL" id="PWN97680.1"/>
    </source>
</evidence>
<dbReference type="GO" id="GO:0006351">
    <property type="term" value="P:DNA-templated transcription"/>
    <property type="evidence" value="ECO:0007669"/>
    <property type="project" value="UniProtKB-UniRule"/>
</dbReference>
<evidence type="ECO:0000256" key="1">
    <source>
        <dbReference type="ARBA" id="ARBA00004123"/>
    </source>
</evidence>
<proteinExistence type="inferred from homology"/>
<reference evidence="5 6" key="1">
    <citation type="journal article" date="2018" name="Mol. Biol. Evol.">
        <title>Broad Genomic Sampling Reveals a Smut Pathogenic Ancestry of the Fungal Clade Ustilaginomycotina.</title>
        <authorList>
            <person name="Kijpornyongpan T."/>
            <person name="Mondo S.J."/>
            <person name="Barry K."/>
            <person name="Sandor L."/>
            <person name="Lee J."/>
            <person name="Lipzen A."/>
            <person name="Pangilinan J."/>
            <person name="LaButti K."/>
            <person name="Hainaut M."/>
            <person name="Henrissat B."/>
            <person name="Grigoriev I.V."/>
            <person name="Spatafora J.W."/>
            <person name="Aime M.C."/>
        </authorList>
    </citation>
    <scope>NUCLEOTIDE SEQUENCE [LARGE SCALE GENOMIC DNA]</scope>
    <source>
        <strain evidence="5 6">MCA 4186</strain>
    </source>
</reference>
<dbReference type="GO" id="GO:0005736">
    <property type="term" value="C:RNA polymerase I complex"/>
    <property type="evidence" value="ECO:0007669"/>
    <property type="project" value="TreeGrafter"/>
</dbReference>
<comment type="function">
    <text evidence="4">DNA-dependent RNA polymerase catalyzes the transcription of DNA into RNA using the four ribonucleoside triphosphates as substrates. Common component of RNA polymerases I, II and III which synthesize ribosomal RNA precursors, mRNA precursors and many functional non-coding RNAs, and small RNAs, such as 5S rRNA and tRNAs, respectively.</text>
</comment>
<comment type="subcellular location">
    <subcellularLocation>
        <location evidence="1">Nucleus</location>
    </subcellularLocation>
</comment>
<name>A0A316Z7D8_9BASI</name>
<comment type="similarity">
    <text evidence="2 4">Belongs to the eukaryotic RPB8 RNA polymerase subunit family.</text>
</comment>
<dbReference type="Proteomes" id="UP000245946">
    <property type="component" value="Unassembled WGS sequence"/>
</dbReference>
<dbReference type="PANTHER" id="PTHR10917">
    <property type="entry name" value="DNA-DIRECTED RNA POLYMERASES I, II, AND III SUBUNIT RPABC3"/>
    <property type="match status" value="1"/>
</dbReference>
<dbReference type="InterPro" id="IPR012340">
    <property type="entry name" value="NA-bd_OB-fold"/>
</dbReference>
<dbReference type="GO" id="GO:0005666">
    <property type="term" value="C:RNA polymerase III complex"/>
    <property type="evidence" value="ECO:0007669"/>
    <property type="project" value="TreeGrafter"/>
</dbReference>
<dbReference type="EMBL" id="KZ819294">
    <property type="protein sequence ID" value="PWN97680.1"/>
    <property type="molecule type" value="Genomic_DNA"/>
</dbReference>
<evidence type="ECO:0000313" key="6">
    <source>
        <dbReference type="Proteomes" id="UP000245946"/>
    </source>
</evidence>
<dbReference type="PANTHER" id="PTHR10917:SF0">
    <property type="entry name" value="DNA-DIRECTED RNA POLYMERASES I, II, AND III SUBUNIT RPABC3"/>
    <property type="match status" value="1"/>
</dbReference>
<organism evidence="5 6">
    <name type="scientific">Tilletiopsis washingtonensis</name>
    <dbReference type="NCBI Taxonomy" id="58919"/>
    <lineage>
        <taxon>Eukaryota</taxon>
        <taxon>Fungi</taxon>
        <taxon>Dikarya</taxon>
        <taxon>Basidiomycota</taxon>
        <taxon>Ustilaginomycotina</taxon>
        <taxon>Exobasidiomycetes</taxon>
        <taxon>Entylomatales</taxon>
        <taxon>Entylomatales incertae sedis</taxon>
        <taxon>Tilletiopsis</taxon>
    </lineage>
</organism>
<evidence type="ECO:0000256" key="2">
    <source>
        <dbReference type="ARBA" id="ARBA00008912"/>
    </source>
</evidence>
<dbReference type="Gene3D" id="2.40.50.140">
    <property type="entry name" value="Nucleic acid-binding proteins"/>
    <property type="match status" value="1"/>
</dbReference>
<dbReference type="SUPFAM" id="SSF50249">
    <property type="entry name" value="Nucleic acid-binding proteins"/>
    <property type="match status" value="1"/>
</dbReference>
<protein>
    <recommendedName>
        <fullName evidence="4">DNA-directed RNA polymerases I, II, and III subunit RPABC3</fullName>
    </recommendedName>
</protein>
<dbReference type="OrthoDB" id="20018at2759"/>
<dbReference type="GeneID" id="37268482"/>